<evidence type="ECO:0000313" key="2">
    <source>
        <dbReference type="Proteomes" id="UP000007519"/>
    </source>
</evidence>
<accession>H6L9H8</accession>
<reference evidence="1 2" key="1">
    <citation type="journal article" date="2012" name="Stand. Genomic Sci.">
        <title>Complete genome sequencing and analysis of Saprospira grandis str. Lewin, a predatory marine bacterium.</title>
        <authorList>
            <person name="Saw J.H."/>
            <person name="Yuryev A."/>
            <person name="Kanbe M."/>
            <person name="Hou S."/>
            <person name="Young A.G."/>
            <person name="Aizawa S."/>
            <person name="Alam M."/>
        </authorList>
    </citation>
    <scope>NUCLEOTIDE SEQUENCE [LARGE SCALE GENOMIC DNA]</scope>
    <source>
        <strain evidence="1 2">Lewin</strain>
    </source>
</reference>
<sequence length="189" mass="21912">MQLPSLITACQQQLQQQRSSLCYHNLAHTKGVVAAVAALHIAPEILIPAAYIHDLGYEQSAQGHEAIAIAWGQKQLPKWGFKQKQIQEICLAIEATQLGQKPKTILGAYLKDADISYSLSSHFWSRGELLRTEWQLENQRQYSDTAWLKLQYHFLEELLFFSPWGQLYLEPLRRYYLQQITERLQKMNI</sequence>
<name>H6L9H8_SAPGL</name>
<dbReference type="EMBL" id="CP002831">
    <property type="protein sequence ID" value="AFC25454.1"/>
    <property type="molecule type" value="Genomic_DNA"/>
</dbReference>
<proteinExistence type="predicted"/>
<dbReference type="AlphaFoldDB" id="H6L9H8"/>
<dbReference type="RefSeq" id="WP_015693063.1">
    <property type="nucleotide sequence ID" value="NC_016940.1"/>
</dbReference>
<protein>
    <submittedName>
        <fullName evidence="1">Metal-dependent phosphohydrolase</fullName>
    </submittedName>
</protein>
<evidence type="ECO:0000313" key="1">
    <source>
        <dbReference type="EMBL" id="AFC25454.1"/>
    </source>
</evidence>
<dbReference type="Gene3D" id="1.10.3210.10">
    <property type="entry name" value="Hypothetical protein af1432"/>
    <property type="match status" value="1"/>
</dbReference>
<dbReference type="OrthoDB" id="5728337at2"/>
<dbReference type="KEGG" id="sgn:SGRA_2726"/>
<dbReference type="HOGENOM" id="CLU_118967_0_0_10"/>
<dbReference type="SUPFAM" id="SSF109604">
    <property type="entry name" value="HD-domain/PDEase-like"/>
    <property type="match status" value="1"/>
</dbReference>
<gene>
    <name evidence="1" type="ordered locus">SGRA_2726</name>
</gene>
<dbReference type="eggNOG" id="COG1418">
    <property type="taxonomic scope" value="Bacteria"/>
</dbReference>
<organism evidence="1 2">
    <name type="scientific">Saprospira grandis (strain Lewin)</name>
    <dbReference type="NCBI Taxonomy" id="984262"/>
    <lineage>
        <taxon>Bacteria</taxon>
        <taxon>Pseudomonadati</taxon>
        <taxon>Bacteroidota</taxon>
        <taxon>Saprospiria</taxon>
        <taxon>Saprospirales</taxon>
        <taxon>Saprospiraceae</taxon>
        <taxon>Saprospira</taxon>
    </lineage>
</organism>
<keyword evidence="2" id="KW-1185">Reference proteome</keyword>
<dbReference type="Proteomes" id="UP000007519">
    <property type="component" value="Chromosome"/>
</dbReference>
<dbReference type="STRING" id="984262.SGRA_2726"/>